<sequence>MLGDRFSEDPCVLFQLRGRLKEEIIAKLRNIRKPIGFPSIQGGLFDLKKLGSA</sequence>
<organism evidence="1 2">
    <name type="scientific">Limnospira indica PCC 8005</name>
    <dbReference type="NCBI Taxonomy" id="376219"/>
    <lineage>
        <taxon>Bacteria</taxon>
        <taxon>Bacillati</taxon>
        <taxon>Cyanobacteriota</taxon>
        <taxon>Cyanophyceae</taxon>
        <taxon>Oscillatoriophycideae</taxon>
        <taxon>Oscillatoriales</taxon>
        <taxon>Sirenicapillariaceae</taxon>
        <taxon>Limnospira</taxon>
    </lineage>
</organism>
<dbReference type="AlphaFoldDB" id="A0A9P1NXQ9"/>
<dbReference type="Proteomes" id="UP000032946">
    <property type="component" value="Chromosome"/>
</dbReference>
<keyword evidence="2" id="KW-1185">Reference proteome</keyword>
<name>A0A9P1NXQ9_9CYAN</name>
<protein>
    <submittedName>
        <fullName evidence="1">Uncharacterized protein</fullName>
    </submittedName>
</protein>
<reference evidence="1 2" key="1">
    <citation type="submission" date="2014-02" db="EMBL/GenBank/DDBJ databases">
        <authorList>
            <person name="Genoscope - CEA"/>
        </authorList>
    </citation>
    <scope>NUCLEOTIDE SEQUENCE [LARGE SCALE GENOMIC DNA]</scope>
    <source>
        <strain evidence="1 2">PCC 8005</strain>
    </source>
</reference>
<evidence type="ECO:0000313" key="2">
    <source>
        <dbReference type="Proteomes" id="UP000032946"/>
    </source>
</evidence>
<proteinExistence type="predicted"/>
<accession>A0A9P1NXQ9</accession>
<gene>
    <name evidence="1" type="ORF">ARTHRO_11859</name>
</gene>
<evidence type="ECO:0000313" key="1">
    <source>
        <dbReference type="EMBL" id="CDM94185.1"/>
    </source>
</evidence>
<dbReference type="EMBL" id="FO818640">
    <property type="protein sequence ID" value="CDM94185.1"/>
    <property type="molecule type" value="Genomic_DNA"/>
</dbReference>